<feature type="domain" description="N-sulphoglucosamine sulphohydrolase C-terminal" evidence="3">
    <location>
        <begin position="365"/>
        <end position="518"/>
    </location>
</feature>
<gene>
    <name evidence="4" type="ORF">C7460_11052</name>
</gene>
<dbReference type="InterPro" id="IPR032506">
    <property type="entry name" value="SGSH_C"/>
</dbReference>
<dbReference type="CDD" id="cd16031">
    <property type="entry name" value="G6S_like"/>
    <property type="match status" value="1"/>
</dbReference>
<dbReference type="Gene3D" id="3.40.720.10">
    <property type="entry name" value="Alkaline Phosphatase, subunit A"/>
    <property type="match status" value="2"/>
</dbReference>
<dbReference type="InterPro" id="IPR017850">
    <property type="entry name" value="Alkaline_phosphatase_core_sf"/>
</dbReference>
<sequence>MKFKPYLIYLTGLLLAAACQQKPAQEAKRPNILFIMSDDHAYQAISAYGSKLISTPNIDRLAKEGMLFTNACVTNSICAPSRATILTGKHNHINGKIDNLMPFDTTQVTFPQIFQANGYQTAMFGKLHFGNNPKGVDDFMILPGQGYYLNPDFNTPEGDTTIMGYVTDVITDLTLNWLQDGRDEDKPFMMMYMHKAPHRPWWPRADKFAEFTKKRFPEPATLFDDYENRGTAAKTAEMNLLTHMMYSHDSKIRPELLEQMGDKASPKVEEFENGFYGPYGRATDEQKALYDPILDSINNWFEQNWPTLSQEEKMKWKYQRYMQDYLGCISSVDDNVGRVLDYLDESGLAENTIVVYTSDQGFYLGEHGWFDKRFIYDESFKTPLMVRWPEKVKAGTVENEMVQNLDFAQTLLQAAGINPPEDMQGESLMPLLTGNKEQWDRDAVYYHYYEYPSVHMVKRHYGIVTKEYKLAHFYYDVDEWELYDRLNDPQELNNVYNDPDYAGVVAELKTKLADLRKQYKDSPELDQKYIDIYKSMQVEKGNDFW</sequence>
<dbReference type="PANTHER" id="PTHR43108">
    <property type="entry name" value="N-ACETYLGLUCOSAMINE-6-SULFATASE FAMILY MEMBER"/>
    <property type="match status" value="1"/>
</dbReference>
<reference evidence="4 5" key="1">
    <citation type="submission" date="2018-07" db="EMBL/GenBank/DDBJ databases">
        <title>Genomic Encyclopedia of Type Strains, Phase IV (KMG-IV): sequencing the most valuable type-strain genomes for metagenomic binning, comparative biology and taxonomic classification.</title>
        <authorList>
            <person name="Goeker M."/>
        </authorList>
    </citation>
    <scope>NUCLEOTIDE SEQUENCE [LARGE SCALE GENOMIC DNA]</scope>
    <source>
        <strain evidence="4 5">DSM 4134</strain>
    </source>
</reference>
<name>A0A3D9L444_MARFU</name>
<dbReference type="PROSITE" id="PS00523">
    <property type="entry name" value="SULFATASE_1"/>
    <property type="match status" value="1"/>
</dbReference>
<dbReference type="Pfam" id="PF16347">
    <property type="entry name" value="SGSH_C"/>
    <property type="match status" value="1"/>
</dbReference>
<dbReference type="Proteomes" id="UP000256779">
    <property type="component" value="Unassembled WGS sequence"/>
</dbReference>
<comment type="similarity">
    <text evidence="1">Belongs to the sulfatase family.</text>
</comment>
<dbReference type="EMBL" id="QREG01000010">
    <property type="protein sequence ID" value="RED98380.1"/>
    <property type="molecule type" value="Genomic_DNA"/>
</dbReference>
<accession>A0A3D9L444</accession>
<keyword evidence="2" id="KW-0378">Hydrolase</keyword>
<evidence type="ECO:0000313" key="5">
    <source>
        <dbReference type="Proteomes" id="UP000256779"/>
    </source>
</evidence>
<comment type="caution">
    <text evidence="4">The sequence shown here is derived from an EMBL/GenBank/DDBJ whole genome shotgun (WGS) entry which is preliminary data.</text>
</comment>
<keyword evidence="5" id="KW-1185">Reference proteome</keyword>
<proteinExistence type="inferred from homology"/>
<dbReference type="AlphaFoldDB" id="A0A3D9L444"/>
<dbReference type="PROSITE" id="PS51257">
    <property type="entry name" value="PROKAR_LIPOPROTEIN"/>
    <property type="match status" value="1"/>
</dbReference>
<organism evidence="4 5">
    <name type="scientific">Marinoscillum furvescens DSM 4134</name>
    <dbReference type="NCBI Taxonomy" id="1122208"/>
    <lineage>
        <taxon>Bacteria</taxon>
        <taxon>Pseudomonadati</taxon>
        <taxon>Bacteroidota</taxon>
        <taxon>Cytophagia</taxon>
        <taxon>Cytophagales</taxon>
        <taxon>Reichenbachiellaceae</taxon>
        <taxon>Marinoscillum</taxon>
    </lineage>
</organism>
<dbReference type="GO" id="GO:0016787">
    <property type="term" value="F:hydrolase activity"/>
    <property type="evidence" value="ECO:0007669"/>
    <property type="project" value="UniProtKB-KW"/>
</dbReference>
<dbReference type="InterPro" id="IPR024607">
    <property type="entry name" value="Sulfatase_CS"/>
</dbReference>
<evidence type="ECO:0000259" key="3">
    <source>
        <dbReference type="Pfam" id="PF16347"/>
    </source>
</evidence>
<dbReference type="SUPFAM" id="SSF53649">
    <property type="entry name" value="Alkaline phosphatase-like"/>
    <property type="match status" value="1"/>
</dbReference>
<protein>
    <submittedName>
        <fullName evidence="4">Arylsulfatase A-like enzyme</fullName>
    </submittedName>
</protein>
<evidence type="ECO:0000256" key="2">
    <source>
        <dbReference type="ARBA" id="ARBA00022801"/>
    </source>
</evidence>
<dbReference type="OrthoDB" id="9789742at2"/>
<evidence type="ECO:0000313" key="4">
    <source>
        <dbReference type="EMBL" id="RED98380.1"/>
    </source>
</evidence>
<evidence type="ECO:0000256" key="1">
    <source>
        <dbReference type="ARBA" id="ARBA00008779"/>
    </source>
</evidence>
<dbReference type="PANTHER" id="PTHR43108:SF6">
    <property type="entry name" value="N-SULPHOGLUCOSAMINE SULPHOHYDROLASE"/>
    <property type="match status" value="1"/>
</dbReference>
<dbReference type="RefSeq" id="WP_115868338.1">
    <property type="nucleotide sequence ID" value="NZ_QREG01000010.1"/>
</dbReference>